<dbReference type="PANTHER" id="PTHR32309:SF13">
    <property type="entry name" value="FERRIC ENTEROBACTIN TRANSPORT PROTEIN FEPE"/>
    <property type="match status" value="1"/>
</dbReference>
<accession>A0A1M7Y2V4</accession>
<keyword evidence="2" id="KW-1003">Cell membrane</keyword>
<keyword evidence="3 7" id="KW-0812">Transmembrane</keyword>
<protein>
    <submittedName>
        <fullName evidence="9">Polysaccharide chain length determinant protein, PEP-CTERM locus subfamily</fullName>
    </submittedName>
</protein>
<dbReference type="GO" id="GO:0005886">
    <property type="term" value="C:plasma membrane"/>
    <property type="evidence" value="ECO:0007669"/>
    <property type="project" value="UniProtKB-SubCell"/>
</dbReference>
<feature type="coiled-coil region" evidence="6">
    <location>
        <begin position="323"/>
        <end position="350"/>
    </location>
</feature>
<sequence length="516" mass="58818">MDKQQSLLLKKYVDLLYRWRVLLIVLLLIALPAGLVYYIITPKVYDASCLLSYQQQSVNPNKMAPDLTARIQDTVSTLSQIVTSRTNLEEMISRFDLYKEAREKLPIEDVIEIMRKNIDVQPSRRGDIFTITFSGGDPSTVVKVANDLAAKFIEENLKYREERAVETSSYTSNELEMAKMTMDRKEATMRDYKLKHYNEMPDQRQANLSRLTALQEQYQAVQVSILELERTRVLVQEQIALRKKALGVAGNGATVSSVTRHPSYEQLQKMRRNLELLLVTHTESHPEVKRVRKIIEKLEAEGADTPQRRVVAGRSAPLADKDLTQLQSQLDKINIDIETIELEKKQMSESIKKYEEWVAATPVREAEWSALTREYGQLKSHYDHLISQDLQAKSMLNLERRQKGSQFKIVDPARFPEKPTKPDFLKIMAVAVAGAMAAGVAVILAIDFLDGSFRDPEEAELFLGIPLLSTIEFVEIPTEKRKKLYLSGGVILVLLTGVVLVIGLFWYAWSRGKIVF</sequence>
<feature type="coiled-coil region" evidence="6">
    <location>
        <begin position="175"/>
        <end position="231"/>
    </location>
</feature>
<evidence type="ECO:0000313" key="9">
    <source>
        <dbReference type="EMBL" id="SHO46141.1"/>
    </source>
</evidence>
<dbReference type="OrthoDB" id="9795292at2"/>
<evidence type="ECO:0000256" key="3">
    <source>
        <dbReference type="ARBA" id="ARBA00022692"/>
    </source>
</evidence>
<keyword evidence="6" id="KW-0175">Coiled coil</keyword>
<dbReference type="Pfam" id="PF02706">
    <property type="entry name" value="Wzz"/>
    <property type="match status" value="1"/>
</dbReference>
<feature type="transmembrane region" description="Helical" evidence="7">
    <location>
        <begin position="424"/>
        <end position="446"/>
    </location>
</feature>
<keyword evidence="5 7" id="KW-0472">Membrane</keyword>
<evidence type="ECO:0000256" key="1">
    <source>
        <dbReference type="ARBA" id="ARBA00004651"/>
    </source>
</evidence>
<dbReference type="EMBL" id="FRFE01000005">
    <property type="protein sequence ID" value="SHO46141.1"/>
    <property type="molecule type" value="Genomic_DNA"/>
</dbReference>
<keyword evidence="4 7" id="KW-1133">Transmembrane helix</keyword>
<evidence type="ECO:0000256" key="5">
    <source>
        <dbReference type="ARBA" id="ARBA00023136"/>
    </source>
</evidence>
<organism evidence="9 10">
    <name type="scientific">Desulfopila aestuarii DSM 18488</name>
    <dbReference type="NCBI Taxonomy" id="1121416"/>
    <lineage>
        <taxon>Bacteria</taxon>
        <taxon>Pseudomonadati</taxon>
        <taxon>Thermodesulfobacteriota</taxon>
        <taxon>Desulfobulbia</taxon>
        <taxon>Desulfobulbales</taxon>
        <taxon>Desulfocapsaceae</taxon>
        <taxon>Desulfopila</taxon>
    </lineage>
</organism>
<proteinExistence type="predicted"/>
<name>A0A1M7Y2V4_9BACT</name>
<evidence type="ECO:0000256" key="7">
    <source>
        <dbReference type="SAM" id="Phobius"/>
    </source>
</evidence>
<gene>
    <name evidence="9" type="ORF">SAMN02745220_01316</name>
</gene>
<dbReference type="PANTHER" id="PTHR32309">
    <property type="entry name" value="TYROSINE-PROTEIN KINASE"/>
    <property type="match status" value="1"/>
</dbReference>
<feature type="transmembrane region" description="Helical" evidence="7">
    <location>
        <begin position="21"/>
        <end position="40"/>
    </location>
</feature>
<reference evidence="9 10" key="1">
    <citation type="submission" date="2016-12" db="EMBL/GenBank/DDBJ databases">
        <authorList>
            <person name="Song W.-J."/>
            <person name="Kurnit D.M."/>
        </authorList>
    </citation>
    <scope>NUCLEOTIDE SEQUENCE [LARGE SCALE GENOMIC DNA]</scope>
    <source>
        <strain evidence="9 10">DSM 18488</strain>
    </source>
</reference>
<dbReference type="AlphaFoldDB" id="A0A1M7Y2V4"/>
<dbReference type="Proteomes" id="UP000184603">
    <property type="component" value="Unassembled WGS sequence"/>
</dbReference>
<feature type="domain" description="Polysaccharide chain length determinant N-terminal" evidence="8">
    <location>
        <begin position="9"/>
        <end position="93"/>
    </location>
</feature>
<evidence type="ECO:0000256" key="2">
    <source>
        <dbReference type="ARBA" id="ARBA00022475"/>
    </source>
</evidence>
<dbReference type="InterPro" id="IPR003856">
    <property type="entry name" value="LPS_length_determ_N"/>
</dbReference>
<evidence type="ECO:0000256" key="4">
    <source>
        <dbReference type="ARBA" id="ARBA00022989"/>
    </source>
</evidence>
<dbReference type="GO" id="GO:0004713">
    <property type="term" value="F:protein tyrosine kinase activity"/>
    <property type="evidence" value="ECO:0007669"/>
    <property type="project" value="TreeGrafter"/>
</dbReference>
<feature type="transmembrane region" description="Helical" evidence="7">
    <location>
        <begin position="484"/>
        <end position="509"/>
    </location>
</feature>
<comment type="subcellular location">
    <subcellularLocation>
        <location evidence="1">Cell membrane</location>
        <topology evidence="1">Multi-pass membrane protein</topology>
    </subcellularLocation>
</comment>
<dbReference type="InterPro" id="IPR050445">
    <property type="entry name" value="Bact_polysacc_biosynth/exp"/>
</dbReference>
<evidence type="ECO:0000256" key="6">
    <source>
        <dbReference type="SAM" id="Coils"/>
    </source>
</evidence>
<evidence type="ECO:0000259" key="8">
    <source>
        <dbReference type="Pfam" id="PF02706"/>
    </source>
</evidence>
<evidence type="ECO:0000313" key="10">
    <source>
        <dbReference type="Proteomes" id="UP000184603"/>
    </source>
</evidence>
<dbReference type="RefSeq" id="WP_073612660.1">
    <property type="nucleotide sequence ID" value="NZ_FRFE01000005.1"/>
</dbReference>
<keyword evidence="10" id="KW-1185">Reference proteome</keyword>
<dbReference type="STRING" id="1121416.SAMN02745220_01316"/>